<evidence type="ECO:0000256" key="3">
    <source>
        <dbReference type="ARBA" id="ARBA00022692"/>
    </source>
</evidence>
<dbReference type="SUPFAM" id="SSF103473">
    <property type="entry name" value="MFS general substrate transporter"/>
    <property type="match status" value="1"/>
</dbReference>
<evidence type="ECO:0000256" key="1">
    <source>
        <dbReference type="ARBA" id="ARBA00004141"/>
    </source>
</evidence>
<evidence type="ECO:0000259" key="7">
    <source>
        <dbReference type="PROSITE" id="PS50850"/>
    </source>
</evidence>
<sequence length="397" mass="43236">MLGYAIGPLIFAPLSEIYGRSQIYHIGNIFYTLFSVGCALAPNIPALLIFRLLAGFVGGVPVTNAGGTIADMIPRHQRGLISSISNATILLAPTIAPAGGGFLSESQGWRWVFWLMTIMSGLVTAASFLILEETYSPVLLQRKATLMQKETGNAIYVPRNPEIPLAGKVWQAMRRPIVLLGTNPIVIIASIYLAIVYGVTYLLFTSIPEVFRNSYHWSEGSLGLATLGIGVGSLISLFLTGRYSDRLLLQRQQKMGDDHGLSDPRTRLLFLFPAAVCLPTGLILYGWTAQYQTHWILPIIGTMIFGMGMLFSFNSISTYLVDVFSKYAASALAAVSLVRCIAGGLVPLSGPDLYERMGYGWGNTLLGILAALCGAGTLSLWWVGERLRHKYSNDCLK</sequence>
<feature type="transmembrane region" description="Helical" evidence="6">
    <location>
        <begin position="360"/>
        <end position="383"/>
    </location>
</feature>
<dbReference type="CDD" id="cd17323">
    <property type="entry name" value="MFS_Tpo1_MDR_like"/>
    <property type="match status" value="1"/>
</dbReference>
<keyword evidence="9" id="KW-1185">Reference proteome</keyword>
<dbReference type="PANTHER" id="PTHR23502">
    <property type="entry name" value="MAJOR FACILITATOR SUPERFAMILY"/>
    <property type="match status" value="1"/>
</dbReference>
<feature type="transmembrane region" description="Helical" evidence="6">
    <location>
        <begin position="177"/>
        <end position="204"/>
    </location>
</feature>
<keyword evidence="5 6" id="KW-0472">Membrane</keyword>
<dbReference type="InterPro" id="IPR020846">
    <property type="entry name" value="MFS_dom"/>
</dbReference>
<feature type="transmembrane region" description="Helical" evidence="6">
    <location>
        <begin position="224"/>
        <end position="244"/>
    </location>
</feature>
<dbReference type="Proteomes" id="UP001147747">
    <property type="component" value="Unassembled WGS sequence"/>
</dbReference>
<dbReference type="GeneID" id="81377688"/>
<dbReference type="GO" id="GO:0016020">
    <property type="term" value="C:membrane"/>
    <property type="evidence" value="ECO:0007669"/>
    <property type="project" value="UniProtKB-SubCell"/>
</dbReference>
<evidence type="ECO:0000256" key="2">
    <source>
        <dbReference type="ARBA" id="ARBA00008335"/>
    </source>
</evidence>
<dbReference type="RefSeq" id="XP_056480697.1">
    <property type="nucleotide sequence ID" value="XM_056638708.1"/>
</dbReference>
<feature type="transmembrane region" description="Helical" evidence="6">
    <location>
        <begin position="111"/>
        <end position="131"/>
    </location>
</feature>
<comment type="subcellular location">
    <subcellularLocation>
        <location evidence="1">Membrane</location>
        <topology evidence="1">Multi-pass membrane protein</topology>
    </subcellularLocation>
</comment>
<dbReference type="EMBL" id="JAPZBU010000013">
    <property type="protein sequence ID" value="KAJ5369459.1"/>
    <property type="molecule type" value="Genomic_DNA"/>
</dbReference>
<comment type="similarity">
    <text evidence="2">Belongs to the major facilitator superfamily.</text>
</comment>
<reference evidence="8" key="1">
    <citation type="submission" date="2022-12" db="EMBL/GenBank/DDBJ databases">
        <authorList>
            <person name="Petersen C."/>
        </authorList>
    </citation>
    <scope>NUCLEOTIDE SEQUENCE</scope>
    <source>
        <strain evidence="8">IBT 29677</strain>
    </source>
</reference>
<evidence type="ECO:0000313" key="9">
    <source>
        <dbReference type="Proteomes" id="UP001147747"/>
    </source>
</evidence>
<gene>
    <name evidence="8" type="ORF">N7509_014071</name>
</gene>
<protein>
    <recommendedName>
        <fullName evidence="7">Major facilitator superfamily (MFS) profile domain-containing protein</fullName>
    </recommendedName>
</protein>
<dbReference type="FunFam" id="1.20.1250.20:FF:000011">
    <property type="entry name" value="MFS multidrug transporter, putative"/>
    <property type="match status" value="1"/>
</dbReference>
<reference evidence="8" key="2">
    <citation type="journal article" date="2023" name="IMA Fungus">
        <title>Comparative genomic study of the Penicillium genus elucidates a diverse pangenome and 15 lateral gene transfer events.</title>
        <authorList>
            <person name="Petersen C."/>
            <person name="Sorensen T."/>
            <person name="Nielsen M.R."/>
            <person name="Sondergaard T.E."/>
            <person name="Sorensen J.L."/>
            <person name="Fitzpatrick D.A."/>
            <person name="Frisvad J.C."/>
            <person name="Nielsen K.L."/>
        </authorList>
    </citation>
    <scope>NUCLEOTIDE SEQUENCE</scope>
    <source>
        <strain evidence="8">IBT 29677</strain>
    </source>
</reference>
<evidence type="ECO:0000256" key="5">
    <source>
        <dbReference type="ARBA" id="ARBA00023136"/>
    </source>
</evidence>
<accession>A0A9W9V6G7</accession>
<dbReference type="OrthoDB" id="5296287at2759"/>
<dbReference type="Pfam" id="PF07690">
    <property type="entry name" value="MFS_1"/>
    <property type="match status" value="1"/>
</dbReference>
<evidence type="ECO:0000256" key="4">
    <source>
        <dbReference type="ARBA" id="ARBA00022989"/>
    </source>
</evidence>
<dbReference type="InterPro" id="IPR036259">
    <property type="entry name" value="MFS_trans_sf"/>
</dbReference>
<dbReference type="GO" id="GO:0022857">
    <property type="term" value="F:transmembrane transporter activity"/>
    <property type="evidence" value="ECO:0007669"/>
    <property type="project" value="InterPro"/>
</dbReference>
<comment type="caution">
    <text evidence="8">The sequence shown here is derived from an EMBL/GenBank/DDBJ whole genome shotgun (WGS) entry which is preliminary data.</text>
</comment>
<evidence type="ECO:0000313" key="8">
    <source>
        <dbReference type="EMBL" id="KAJ5369459.1"/>
    </source>
</evidence>
<feature type="transmembrane region" description="Helical" evidence="6">
    <location>
        <begin position="268"/>
        <end position="289"/>
    </location>
</feature>
<dbReference type="InterPro" id="IPR011701">
    <property type="entry name" value="MFS"/>
</dbReference>
<proteinExistence type="inferred from homology"/>
<keyword evidence="4 6" id="KW-1133">Transmembrane helix</keyword>
<name>A0A9W9V6G7_9EURO</name>
<feature type="transmembrane region" description="Helical" evidence="6">
    <location>
        <begin position="79"/>
        <end position="99"/>
    </location>
</feature>
<organism evidence="8 9">
    <name type="scientific">Penicillium cosmopolitanum</name>
    <dbReference type="NCBI Taxonomy" id="1131564"/>
    <lineage>
        <taxon>Eukaryota</taxon>
        <taxon>Fungi</taxon>
        <taxon>Dikarya</taxon>
        <taxon>Ascomycota</taxon>
        <taxon>Pezizomycotina</taxon>
        <taxon>Eurotiomycetes</taxon>
        <taxon>Eurotiomycetidae</taxon>
        <taxon>Eurotiales</taxon>
        <taxon>Aspergillaceae</taxon>
        <taxon>Penicillium</taxon>
    </lineage>
</organism>
<feature type="domain" description="Major facilitator superfamily (MFS) profile" evidence="7">
    <location>
        <begin position="1"/>
        <end position="388"/>
    </location>
</feature>
<dbReference type="PANTHER" id="PTHR23502:SF68">
    <property type="entry name" value="MULTIDRUG TRANSPORTER, PUTATIVE (AFU_ORTHOLOGUE AFUA_3G01120)-RELATED"/>
    <property type="match status" value="1"/>
</dbReference>
<evidence type="ECO:0000256" key="6">
    <source>
        <dbReference type="SAM" id="Phobius"/>
    </source>
</evidence>
<keyword evidence="3 6" id="KW-0812">Transmembrane</keyword>
<feature type="transmembrane region" description="Helical" evidence="6">
    <location>
        <begin position="295"/>
        <end position="316"/>
    </location>
</feature>
<dbReference type="Gene3D" id="1.20.1250.20">
    <property type="entry name" value="MFS general substrate transporter like domains"/>
    <property type="match status" value="1"/>
</dbReference>
<feature type="transmembrane region" description="Helical" evidence="6">
    <location>
        <begin position="48"/>
        <end position="67"/>
    </location>
</feature>
<dbReference type="PROSITE" id="PS50850">
    <property type="entry name" value="MFS"/>
    <property type="match status" value="1"/>
</dbReference>
<feature type="transmembrane region" description="Helical" evidence="6">
    <location>
        <begin position="328"/>
        <end position="348"/>
    </location>
</feature>
<dbReference type="AlphaFoldDB" id="A0A9W9V6G7"/>